<evidence type="ECO:0000256" key="5">
    <source>
        <dbReference type="ARBA" id="ARBA00023136"/>
    </source>
</evidence>
<feature type="transmembrane region" description="Helical" evidence="6">
    <location>
        <begin position="147"/>
        <end position="175"/>
    </location>
</feature>
<dbReference type="AlphaFoldDB" id="A0A7J7JCY9"/>
<evidence type="ECO:0000256" key="3">
    <source>
        <dbReference type="ARBA" id="ARBA00022692"/>
    </source>
</evidence>
<name>A0A7J7JCY9_BUGNE</name>
<dbReference type="OrthoDB" id="296386at2759"/>
<comment type="similarity">
    <text evidence="2 6">Belongs to the anoctamin family.</text>
</comment>
<feature type="transmembrane region" description="Helical" evidence="6">
    <location>
        <begin position="356"/>
        <end position="378"/>
    </location>
</feature>
<protein>
    <recommendedName>
        <fullName evidence="6">Anoctamin</fullName>
    </recommendedName>
</protein>
<keyword evidence="3 6" id="KW-0812">Transmembrane</keyword>
<accession>A0A7J7JCY9</accession>
<evidence type="ECO:0000259" key="7">
    <source>
        <dbReference type="Pfam" id="PF04547"/>
    </source>
</evidence>
<comment type="subcellular location">
    <subcellularLocation>
        <location evidence="1 6">Membrane</location>
        <topology evidence="1 6">Multi-pass membrane protein</topology>
    </subcellularLocation>
</comment>
<evidence type="ECO:0000256" key="1">
    <source>
        <dbReference type="ARBA" id="ARBA00004141"/>
    </source>
</evidence>
<keyword evidence="9" id="KW-1185">Reference proteome</keyword>
<feature type="transmembrane region" description="Helical" evidence="6">
    <location>
        <begin position="187"/>
        <end position="206"/>
    </location>
</feature>
<keyword evidence="4 6" id="KW-1133">Transmembrane helix</keyword>
<comment type="caution">
    <text evidence="6">Lacks conserved residue(s) required for the propagation of feature annotation.</text>
</comment>
<sequence length="591" mass="68502">MLVPASIVGLIVFIYGLATMSTDPTSNEICGKDGDLIMCPQCDELCTYWRLNTSCLYSRVTYTVDNPATIFFTIFMALWATFFMEFWKRQQARIQYDWDVADYEEAEQSMRPEFQANAQNKKKNPITHDYEPYMTMWERGLRIMSSLMFIFFLLLVVLAAILAIIIYRIFVVVLIYNSPDQLIKSQASLITTVTAACLSVIVITLLNKVYEKIAVFLTDREMWKYQTEWEDSFTVKMYLFQFANYYGTIFYIAFIKGRMQGSPLHYTKLAGRRLEECDPSGCLTELAIQLAIVMVGKQALNNFKEIVIPILVKLFKSRKGRKKIETDDDKYTSWERDYDLVDFPVHGLYEEYLEMVIQYGFVTLFVAAFPLAPFFALLNNIIEVRLDATKMITQWKRPMADRAQDIGTWFVILQAISKMAVLINAGIIAFTSDFIQKSMYEYTDVKQDTGQSYIEWSLSTFRTSDFDNESMPIPAFENATFGDTIYANHVCRYRDFRNNPNSSTWDDSDPSTQYVLTKTYWHVLTARLAFILVFEHLVLGIAELINFLVPDVPIDVRDRTLREKFLAKVSLHERIKHQKESDSAEVVGTTF</sequence>
<evidence type="ECO:0000256" key="6">
    <source>
        <dbReference type="RuleBase" id="RU280814"/>
    </source>
</evidence>
<dbReference type="InterPro" id="IPR007632">
    <property type="entry name" value="Anoctamin"/>
</dbReference>
<evidence type="ECO:0000256" key="4">
    <source>
        <dbReference type="ARBA" id="ARBA00022989"/>
    </source>
</evidence>
<dbReference type="Proteomes" id="UP000593567">
    <property type="component" value="Unassembled WGS sequence"/>
</dbReference>
<evidence type="ECO:0000256" key="2">
    <source>
        <dbReference type="ARBA" id="ARBA00009671"/>
    </source>
</evidence>
<feature type="transmembrane region" description="Helical" evidence="6">
    <location>
        <begin position="406"/>
        <end position="430"/>
    </location>
</feature>
<feature type="domain" description="Anoctamin transmembrane" evidence="7">
    <location>
        <begin position="1"/>
        <end position="562"/>
    </location>
</feature>
<reference evidence="8" key="1">
    <citation type="submission" date="2020-06" db="EMBL/GenBank/DDBJ databases">
        <title>Draft genome of Bugula neritina, a colonial animal packing powerful symbionts and potential medicines.</title>
        <authorList>
            <person name="Rayko M."/>
        </authorList>
    </citation>
    <scope>NUCLEOTIDE SEQUENCE [LARGE SCALE GENOMIC DNA]</scope>
    <source>
        <strain evidence="8">Kwan_BN1</strain>
    </source>
</reference>
<dbReference type="PANTHER" id="PTHR12308:SF84">
    <property type="entry name" value="ANOCTAMIN"/>
    <property type="match status" value="1"/>
</dbReference>
<dbReference type="PANTHER" id="PTHR12308">
    <property type="entry name" value="ANOCTAMIN"/>
    <property type="match status" value="1"/>
</dbReference>
<proteinExistence type="inferred from homology"/>
<dbReference type="GO" id="GO:0005254">
    <property type="term" value="F:chloride channel activity"/>
    <property type="evidence" value="ECO:0007669"/>
    <property type="project" value="TreeGrafter"/>
</dbReference>
<gene>
    <name evidence="8" type="ORF">EB796_018460</name>
</gene>
<feature type="transmembrane region" description="Helical" evidence="6">
    <location>
        <begin position="68"/>
        <end position="87"/>
    </location>
</feature>
<evidence type="ECO:0000313" key="8">
    <source>
        <dbReference type="EMBL" id="KAF6023228.1"/>
    </source>
</evidence>
<organism evidence="8 9">
    <name type="scientific">Bugula neritina</name>
    <name type="common">Brown bryozoan</name>
    <name type="synonym">Sertularia neritina</name>
    <dbReference type="NCBI Taxonomy" id="10212"/>
    <lineage>
        <taxon>Eukaryota</taxon>
        <taxon>Metazoa</taxon>
        <taxon>Spiralia</taxon>
        <taxon>Lophotrochozoa</taxon>
        <taxon>Bryozoa</taxon>
        <taxon>Gymnolaemata</taxon>
        <taxon>Cheilostomatida</taxon>
        <taxon>Flustrina</taxon>
        <taxon>Buguloidea</taxon>
        <taxon>Bugulidae</taxon>
        <taxon>Bugula</taxon>
    </lineage>
</organism>
<dbReference type="InterPro" id="IPR049452">
    <property type="entry name" value="Anoctamin_TM"/>
</dbReference>
<dbReference type="GO" id="GO:0005886">
    <property type="term" value="C:plasma membrane"/>
    <property type="evidence" value="ECO:0007669"/>
    <property type="project" value="TreeGrafter"/>
</dbReference>
<comment type="caution">
    <text evidence="8">The sequence shown here is derived from an EMBL/GenBank/DDBJ whole genome shotgun (WGS) entry which is preliminary data.</text>
</comment>
<keyword evidence="5 6" id="KW-0472">Membrane</keyword>
<evidence type="ECO:0000313" key="9">
    <source>
        <dbReference type="Proteomes" id="UP000593567"/>
    </source>
</evidence>
<dbReference type="EMBL" id="VXIV02002742">
    <property type="protein sequence ID" value="KAF6023228.1"/>
    <property type="molecule type" value="Genomic_DNA"/>
</dbReference>
<dbReference type="Pfam" id="PF04547">
    <property type="entry name" value="Anoctamin"/>
    <property type="match status" value="1"/>
</dbReference>
<feature type="transmembrane region" description="Helical" evidence="6">
    <location>
        <begin position="528"/>
        <end position="549"/>
    </location>
</feature>